<evidence type="ECO:0000256" key="1">
    <source>
        <dbReference type="SAM" id="MobiDB-lite"/>
    </source>
</evidence>
<name>A0AAN9FL28_CROPI</name>
<proteinExistence type="predicted"/>
<dbReference type="Pfam" id="PF13456">
    <property type="entry name" value="RVT_3"/>
    <property type="match status" value="1"/>
</dbReference>
<sequence>MERWKELELTEEEEQVVVQLPEEEAVEENQEGEWLIGRVLTSGSFNVKAFKSTMALIWKDCDEKEDGWNFADPKDFPYGSWLRSSPLKHTMIPVGKREPIGLKRNLFKTEHKGQTSTACDSDNDVTVLSQGVTEKEVTGVVEGLKGWSLTNDSANDQPEEDTSFGKGDVPESTITAKQVAVGVGTGTDFEEGSLINNNVDSNVSKEVSWPTVSLKGAAEMHDHARNIREDEPPIVFTNPEQGTTKSVRKWKRNAISHPKQVLLSNSQSQVTVTTLPRYNSDHNPILLEFSKYKTSKQRKKEKLYRFEQVWLEDPECKVVVDDYWFGGRSIHEKLASVSEGLAIWAKDRWVPGVNSNKVSSSPNTDFTLLYVKDLIKEGHNEWDTDLIDFNFHPIEARCILSIPLRFTTQEDELIWSATSDGVYSVRSGYHTLMSNHDAIQPSSSSTVDTLWQKIWKINAHPRCKDLVWRASKIILPVRANLFNRGIQVDPVCPLCGDTLESVSHALLQCKLVNPVWFASHLAIHIPMDYEIDFGSWFLHMITTGDRDAAASICNLLWAVWARRNDWVHNSTQSSFDLILSKAASITIPHAARNPSTATEEMNQWRAPQDDVAWDSKQQNFSYLHDLIKDCRLYSQSFSSCILSHVRRPLNKVADALAKYSFEVRDMIWLEETPLVIQELLMLDVQSLPS</sequence>
<dbReference type="EMBL" id="JAYWIO010000003">
    <property type="protein sequence ID" value="KAK7273903.1"/>
    <property type="molecule type" value="Genomic_DNA"/>
</dbReference>
<feature type="domain" description="RNase H type-1" evidence="2">
    <location>
        <begin position="614"/>
        <end position="659"/>
    </location>
</feature>
<dbReference type="InterPro" id="IPR026960">
    <property type="entry name" value="RVT-Znf"/>
</dbReference>
<accession>A0AAN9FL28</accession>
<evidence type="ECO:0008006" key="6">
    <source>
        <dbReference type="Google" id="ProtNLM"/>
    </source>
</evidence>
<evidence type="ECO:0000259" key="3">
    <source>
        <dbReference type="Pfam" id="PF13966"/>
    </source>
</evidence>
<protein>
    <recommendedName>
        <fullName evidence="6">Reverse transcriptase</fullName>
    </recommendedName>
</protein>
<feature type="region of interest" description="Disordered" evidence="1">
    <location>
        <begin position="148"/>
        <end position="170"/>
    </location>
</feature>
<dbReference type="InterPro" id="IPR002156">
    <property type="entry name" value="RNaseH_domain"/>
</dbReference>
<comment type="caution">
    <text evidence="4">The sequence shown here is derived from an EMBL/GenBank/DDBJ whole genome shotgun (WGS) entry which is preliminary data.</text>
</comment>
<feature type="domain" description="Reverse transcriptase zinc-binding" evidence="3">
    <location>
        <begin position="423"/>
        <end position="516"/>
    </location>
</feature>
<dbReference type="Proteomes" id="UP001372338">
    <property type="component" value="Unassembled WGS sequence"/>
</dbReference>
<dbReference type="GO" id="GO:0003676">
    <property type="term" value="F:nucleic acid binding"/>
    <property type="evidence" value="ECO:0007669"/>
    <property type="project" value="InterPro"/>
</dbReference>
<reference evidence="4 5" key="1">
    <citation type="submission" date="2024-01" db="EMBL/GenBank/DDBJ databases">
        <title>The genomes of 5 underutilized Papilionoideae crops provide insights into root nodulation and disease resistanc.</title>
        <authorList>
            <person name="Yuan L."/>
        </authorList>
    </citation>
    <scope>NUCLEOTIDE SEQUENCE [LARGE SCALE GENOMIC DNA]</scope>
    <source>
        <strain evidence="4">ZHUSHIDOU_FW_LH</strain>
        <tissue evidence="4">Leaf</tissue>
    </source>
</reference>
<gene>
    <name evidence="4" type="ORF">RIF29_14970</name>
</gene>
<organism evidence="4 5">
    <name type="scientific">Crotalaria pallida</name>
    <name type="common">Smooth rattlebox</name>
    <name type="synonym">Crotalaria striata</name>
    <dbReference type="NCBI Taxonomy" id="3830"/>
    <lineage>
        <taxon>Eukaryota</taxon>
        <taxon>Viridiplantae</taxon>
        <taxon>Streptophyta</taxon>
        <taxon>Embryophyta</taxon>
        <taxon>Tracheophyta</taxon>
        <taxon>Spermatophyta</taxon>
        <taxon>Magnoliopsida</taxon>
        <taxon>eudicotyledons</taxon>
        <taxon>Gunneridae</taxon>
        <taxon>Pentapetalae</taxon>
        <taxon>rosids</taxon>
        <taxon>fabids</taxon>
        <taxon>Fabales</taxon>
        <taxon>Fabaceae</taxon>
        <taxon>Papilionoideae</taxon>
        <taxon>50 kb inversion clade</taxon>
        <taxon>genistoids sensu lato</taxon>
        <taxon>core genistoids</taxon>
        <taxon>Crotalarieae</taxon>
        <taxon>Crotalaria</taxon>
    </lineage>
</organism>
<dbReference type="Pfam" id="PF13966">
    <property type="entry name" value="zf-RVT"/>
    <property type="match status" value="1"/>
</dbReference>
<dbReference type="AlphaFoldDB" id="A0AAN9FL28"/>
<evidence type="ECO:0000259" key="2">
    <source>
        <dbReference type="Pfam" id="PF13456"/>
    </source>
</evidence>
<dbReference type="GO" id="GO:0004523">
    <property type="term" value="F:RNA-DNA hybrid ribonuclease activity"/>
    <property type="evidence" value="ECO:0007669"/>
    <property type="project" value="InterPro"/>
</dbReference>
<evidence type="ECO:0000313" key="5">
    <source>
        <dbReference type="Proteomes" id="UP001372338"/>
    </source>
</evidence>
<evidence type="ECO:0000313" key="4">
    <source>
        <dbReference type="EMBL" id="KAK7273903.1"/>
    </source>
</evidence>
<keyword evidence="5" id="KW-1185">Reference proteome</keyword>